<comment type="caution">
    <text evidence="2">The sequence shown here is derived from an EMBL/GenBank/DDBJ whole genome shotgun (WGS) entry which is preliminary data.</text>
</comment>
<organism evidence="2 3">
    <name type="scientific">Puccinia sorghi</name>
    <dbReference type="NCBI Taxonomy" id="27349"/>
    <lineage>
        <taxon>Eukaryota</taxon>
        <taxon>Fungi</taxon>
        <taxon>Dikarya</taxon>
        <taxon>Basidiomycota</taxon>
        <taxon>Pucciniomycotina</taxon>
        <taxon>Pucciniomycetes</taxon>
        <taxon>Pucciniales</taxon>
        <taxon>Pucciniaceae</taxon>
        <taxon>Puccinia</taxon>
    </lineage>
</organism>
<accession>A0A0L6V3M5</accession>
<dbReference type="PANTHER" id="PTHR48472">
    <property type="entry name" value="TC1-LIKE TRANSPOSASE DDE DOMAIN-CONTAINING PROTEIN"/>
    <property type="match status" value="1"/>
</dbReference>
<evidence type="ECO:0000313" key="3">
    <source>
        <dbReference type="Proteomes" id="UP000037035"/>
    </source>
</evidence>
<dbReference type="VEuPathDB" id="FungiDB:VP01_286g4"/>
<gene>
    <name evidence="2" type="ORF">VP01_286g4</name>
</gene>
<name>A0A0L6V3M5_9BASI</name>
<protein>
    <submittedName>
        <fullName evidence="2">Uncharacterized protein</fullName>
    </submittedName>
</protein>
<dbReference type="EMBL" id="LAVV01007801">
    <property type="protein sequence ID" value="KNZ54740.1"/>
    <property type="molecule type" value="Genomic_DNA"/>
</dbReference>
<feature type="compositionally biased region" description="Polar residues" evidence="1">
    <location>
        <begin position="25"/>
        <end position="36"/>
    </location>
</feature>
<evidence type="ECO:0000256" key="1">
    <source>
        <dbReference type="SAM" id="MobiDB-lite"/>
    </source>
</evidence>
<sequence>MLTHKSLQQSKGRLLKKSTPILGAQSAQSPSHNGNKFTKKNTSDFFEIHFIKELITENPTNDLDEIEKALRDAQRIQVCVQKISTLQNCLKISHKKIWTIHPNQDEEEQALYITQISEVPTHYLVFTVNPRVHQYDIIH</sequence>
<evidence type="ECO:0000313" key="2">
    <source>
        <dbReference type="EMBL" id="KNZ54740.1"/>
    </source>
</evidence>
<dbReference type="OrthoDB" id="10627397at2759"/>
<dbReference type="Proteomes" id="UP000037035">
    <property type="component" value="Unassembled WGS sequence"/>
</dbReference>
<keyword evidence="3" id="KW-1185">Reference proteome</keyword>
<dbReference type="AlphaFoldDB" id="A0A0L6V3M5"/>
<dbReference type="PANTHER" id="PTHR48472:SF1">
    <property type="entry name" value="TC1-LIKE TRANSPOSASE DDE DOMAIN-CONTAINING PROTEIN"/>
    <property type="match status" value="1"/>
</dbReference>
<proteinExistence type="predicted"/>
<feature type="region of interest" description="Disordered" evidence="1">
    <location>
        <begin position="18"/>
        <end position="38"/>
    </location>
</feature>
<reference evidence="2 3" key="1">
    <citation type="submission" date="2015-08" db="EMBL/GenBank/DDBJ databases">
        <title>Next Generation Sequencing and Analysis of the Genome of Puccinia sorghi L Schw, the Causal Agent of Maize Common Rust.</title>
        <authorList>
            <person name="Rochi L."/>
            <person name="Burguener G."/>
            <person name="Darino M."/>
            <person name="Turjanski A."/>
            <person name="Kreff E."/>
            <person name="Dieguez M.J."/>
            <person name="Sacco F."/>
        </authorList>
    </citation>
    <scope>NUCLEOTIDE SEQUENCE [LARGE SCALE GENOMIC DNA]</scope>
    <source>
        <strain evidence="2 3">RO10H11247</strain>
    </source>
</reference>